<evidence type="ECO:0000313" key="3">
    <source>
        <dbReference type="Proteomes" id="UP001465976"/>
    </source>
</evidence>
<organism evidence="2 3">
    <name type="scientific">Marasmius crinis-equi</name>
    <dbReference type="NCBI Taxonomy" id="585013"/>
    <lineage>
        <taxon>Eukaryota</taxon>
        <taxon>Fungi</taxon>
        <taxon>Dikarya</taxon>
        <taxon>Basidiomycota</taxon>
        <taxon>Agaricomycotina</taxon>
        <taxon>Agaricomycetes</taxon>
        <taxon>Agaricomycetidae</taxon>
        <taxon>Agaricales</taxon>
        <taxon>Marasmiineae</taxon>
        <taxon>Marasmiaceae</taxon>
        <taxon>Marasmius</taxon>
    </lineage>
</organism>
<comment type="caution">
    <text evidence="2">The sequence shown here is derived from an EMBL/GenBank/DDBJ whole genome shotgun (WGS) entry which is preliminary data.</text>
</comment>
<dbReference type="Proteomes" id="UP001465976">
    <property type="component" value="Unassembled WGS sequence"/>
</dbReference>
<evidence type="ECO:0000256" key="1">
    <source>
        <dbReference type="SAM" id="MobiDB-lite"/>
    </source>
</evidence>
<accession>A0ABR3EU47</accession>
<name>A0ABR3EU47_9AGAR</name>
<evidence type="ECO:0000313" key="2">
    <source>
        <dbReference type="EMBL" id="KAL0566403.1"/>
    </source>
</evidence>
<gene>
    <name evidence="2" type="ORF">V5O48_015612</name>
</gene>
<proteinExistence type="predicted"/>
<sequence>MAAPVVLNSQNLMEARICHLFECCGHECPHRVASARNAINKNEFCYPTSSGSHSLRVHYARNHLSPATQNERYHPHCDSSCPEISNRETGAKPIGVGKKPLDFYRVAHACITWGALCEQDADPKKPQSLVGWWKRVKNEVQDGPWKSFIHAITKDTPQPPDSVFSDGSIGANEDENFRDTAWRKQFPSLWLPNQAPPEFDIEATRKDPPGIAEPMFHATAPTPDHPHPIPTQLPKQCLVSVGDLGTPISPERSDAHVSSSICNVQPHVAALENSATPTGDIPGDDVPRALTPSSPSPSRHRSASPLNDGQPLTNSPIGDVSHHLLPDRPHTNSSTEAPDISDLRHLFPTQFSPNFPQYVVEPPSSTKTKAPFVLWIAASPVGACLGTGPQEWTELAASLLVKRHLNWTLITKVYKDHVRDESVMRFLKGVQDSPSHSARPHMFIHGTEKLSERQETDWTKPINITLDEWVSFDLLYFRPIMTLSRPSVHCIYFSSEPRSSLPTTRRFANRSKHNRGNIGNGYVPTLAKYYWSSQDLYTGGGSFTCFCYLIAFTNDTMPNRDPIYMVNAAFRKGLMLLEAAGVKIWPDPTLADFLANKEVLPLLMEPAVVKAGGSIYKPLCLPNIGLITDSDLVEPDKRAMKEAVGRALELGLVVKSSVGTNLAHVVLPTTEARASRQTAIDNLVNNHFKDWAQASQENPALTLDLFPVLFAVPFNPLLANKGKVRVSFVNGHVVSTHHIFPVPPGFWGQVRTHDELTVTSGLPYRLKPLSQITTKIWDPRDDEDKDGWLGMIGRQESEGYKQVTDFARSVYNQIIDLELRLQNKTESTGEPISDLRHRASLVHVCIDVGVVYEGNKDGPASAKFQLHGIKEGTCKIFRRKEESSDAVTRLVAKHLYSWIQ</sequence>
<feature type="compositionally biased region" description="Basic and acidic residues" evidence="1">
    <location>
        <begin position="320"/>
        <end position="330"/>
    </location>
</feature>
<feature type="region of interest" description="Disordered" evidence="1">
    <location>
        <begin position="273"/>
        <end position="340"/>
    </location>
</feature>
<protein>
    <submittedName>
        <fullName evidence="2">Uncharacterized protein</fullName>
    </submittedName>
</protein>
<dbReference type="EMBL" id="JBAHYK010001909">
    <property type="protein sequence ID" value="KAL0566403.1"/>
    <property type="molecule type" value="Genomic_DNA"/>
</dbReference>
<reference evidence="2 3" key="1">
    <citation type="submission" date="2024-02" db="EMBL/GenBank/DDBJ databases">
        <title>A draft genome for the cacao thread blight pathogen Marasmius crinis-equi.</title>
        <authorList>
            <person name="Cohen S.P."/>
            <person name="Baruah I.K."/>
            <person name="Amoako-Attah I."/>
            <person name="Bukari Y."/>
            <person name="Meinhardt L.W."/>
            <person name="Bailey B.A."/>
        </authorList>
    </citation>
    <scope>NUCLEOTIDE SEQUENCE [LARGE SCALE GENOMIC DNA]</scope>
    <source>
        <strain evidence="2 3">GH-76</strain>
    </source>
</reference>
<keyword evidence="3" id="KW-1185">Reference proteome</keyword>